<accession>A0A154W7E2</accession>
<feature type="active site" description="Proton donor" evidence="4">
    <location>
        <position position="314"/>
    </location>
</feature>
<name>A0A154W7E2_9PROT</name>
<dbReference type="InterPro" id="IPR010497">
    <property type="entry name" value="Epoxide_hydro_N"/>
</dbReference>
<dbReference type="InterPro" id="IPR016292">
    <property type="entry name" value="Epoxide_hydrolase"/>
</dbReference>
<evidence type="ECO:0000256" key="1">
    <source>
        <dbReference type="ARBA" id="ARBA00010088"/>
    </source>
</evidence>
<proteinExistence type="inferred from homology"/>
<keyword evidence="2" id="KW-0058">Aromatic hydrocarbons catabolism</keyword>
<dbReference type="InterPro" id="IPR000639">
    <property type="entry name" value="Epox_hydrolase-like"/>
</dbReference>
<dbReference type="PIRSF" id="PIRSF001112">
    <property type="entry name" value="Epoxide_hydrolase"/>
    <property type="match status" value="1"/>
</dbReference>
<dbReference type="PANTHER" id="PTHR21661:SF35">
    <property type="entry name" value="EPOXIDE HYDROLASE"/>
    <property type="match status" value="1"/>
</dbReference>
<dbReference type="SUPFAM" id="SSF53474">
    <property type="entry name" value="alpha/beta-Hydrolases"/>
    <property type="match status" value="1"/>
</dbReference>
<dbReference type="Proteomes" id="UP000076400">
    <property type="component" value="Unassembled WGS sequence"/>
</dbReference>
<dbReference type="Pfam" id="PF06441">
    <property type="entry name" value="EHN"/>
    <property type="match status" value="1"/>
</dbReference>
<keyword evidence="7" id="KW-1185">Reference proteome</keyword>
<gene>
    <name evidence="6" type="ORF">AUP43_07285</name>
</gene>
<evidence type="ECO:0000256" key="4">
    <source>
        <dbReference type="PIRSR" id="PIRSR001112-1"/>
    </source>
</evidence>
<evidence type="ECO:0000256" key="3">
    <source>
        <dbReference type="ARBA" id="ARBA00022801"/>
    </source>
</evidence>
<feature type="active site" description="Proton acceptor" evidence="4">
    <location>
        <position position="369"/>
    </location>
</feature>
<organism evidence="6 7">
    <name type="scientific">Oceanibaculum pacificum</name>
    <dbReference type="NCBI Taxonomy" id="580166"/>
    <lineage>
        <taxon>Bacteria</taxon>
        <taxon>Pseudomonadati</taxon>
        <taxon>Pseudomonadota</taxon>
        <taxon>Alphaproteobacteria</taxon>
        <taxon>Rhodospirillales</taxon>
        <taxon>Oceanibaculaceae</taxon>
        <taxon>Oceanibaculum</taxon>
    </lineage>
</organism>
<comment type="caution">
    <text evidence="6">The sequence shown here is derived from an EMBL/GenBank/DDBJ whole genome shotgun (WGS) entry which is preliminary data.</text>
</comment>
<dbReference type="OrthoDB" id="9780765at2"/>
<dbReference type="AlphaFoldDB" id="A0A154W7E2"/>
<feature type="domain" description="Epoxide hydrolase N-terminal" evidence="5">
    <location>
        <begin position="6"/>
        <end position="117"/>
    </location>
</feature>
<sequence>MTGTPSPFTLHVDQAAIDDLRQRLALTRLPDQPAHLAGASWAHGADLAYMRDLIAYWRDSFDWRAEEAALNAFPQYRVEIDGIPVHYLRVEGKGAAGGPAPMPLLLLHGWPGSVFEFLDILPRLTDPARFGGDPADALTVIAPSLPGFGLSFAPGQRRLGAEAMADILASLMTDVLGYRRFAAQGGDWGSFVASRLAYAYPQRLIGIHLNLMPLRRDPNAIADPTPEEARYFAELTKWLKEETGYQWIQGTRPQTLAFALTDSPAGLAAWIAEKFHAWTDCDGVIENAVSRDRMLADIALYWFTRAIGSSFWPYYARMHGPWPVPEGKTVDVPTGYCQFPREILRPPQSLARKTYTDIRQWNVLPKGGHFAALEQPAALAAEIQAFYRLLRNA</sequence>
<evidence type="ECO:0000313" key="6">
    <source>
        <dbReference type="EMBL" id="KZD09416.1"/>
    </source>
</evidence>
<dbReference type="GO" id="GO:0004301">
    <property type="term" value="F:epoxide hydrolase activity"/>
    <property type="evidence" value="ECO:0007669"/>
    <property type="project" value="TreeGrafter"/>
</dbReference>
<protein>
    <recommendedName>
        <fullName evidence="5">Epoxide hydrolase N-terminal domain-containing protein</fullName>
    </recommendedName>
</protein>
<feature type="active site" description="Nucleophile" evidence="4">
    <location>
        <position position="187"/>
    </location>
</feature>
<dbReference type="RefSeq" id="WP_067554854.1">
    <property type="nucleotide sequence ID" value="NZ_LPXN01000098.1"/>
</dbReference>
<dbReference type="EMBL" id="LPXN01000098">
    <property type="protein sequence ID" value="KZD09416.1"/>
    <property type="molecule type" value="Genomic_DNA"/>
</dbReference>
<dbReference type="GO" id="GO:0097176">
    <property type="term" value="P:epoxide metabolic process"/>
    <property type="evidence" value="ECO:0007669"/>
    <property type="project" value="TreeGrafter"/>
</dbReference>
<dbReference type="PRINTS" id="PR00412">
    <property type="entry name" value="EPOXHYDRLASE"/>
</dbReference>
<evidence type="ECO:0000313" key="7">
    <source>
        <dbReference type="Proteomes" id="UP000076400"/>
    </source>
</evidence>
<dbReference type="STRING" id="580166.AUP43_07285"/>
<reference evidence="6 7" key="1">
    <citation type="submission" date="2015-12" db="EMBL/GenBank/DDBJ databases">
        <title>Genome sequence of Oceanibaculum pacificum MCCC 1A02656.</title>
        <authorList>
            <person name="Lu L."/>
            <person name="Lai Q."/>
            <person name="Shao Z."/>
            <person name="Qian P."/>
        </authorList>
    </citation>
    <scope>NUCLEOTIDE SEQUENCE [LARGE SCALE GENOMIC DNA]</scope>
    <source>
        <strain evidence="6 7">MCCC 1A02656</strain>
    </source>
</reference>
<comment type="similarity">
    <text evidence="1">Belongs to the peptidase S33 family.</text>
</comment>
<keyword evidence="3" id="KW-0378">Hydrolase</keyword>
<dbReference type="Gene3D" id="3.40.50.1820">
    <property type="entry name" value="alpha/beta hydrolase"/>
    <property type="match status" value="1"/>
</dbReference>
<dbReference type="InterPro" id="IPR029058">
    <property type="entry name" value="AB_hydrolase_fold"/>
</dbReference>
<evidence type="ECO:0000259" key="5">
    <source>
        <dbReference type="Pfam" id="PF06441"/>
    </source>
</evidence>
<evidence type="ECO:0000256" key="2">
    <source>
        <dbReference type="ARBA" id="ARBA00022797"/>
    </source>
</evidence>
<dbReference type="PANTHER" id="PTHR21661">
    <property type="entry name" value="EPOXIDE HYDROLASE 1-RELATED"/>
    <property type="match status" value="1"/>
</dbReference>